<comment type="caution">
    <text evidence="1">The sequence shown here is derived from an EMBL/GenBank/DDBJ whole genome shotgun (WGS) entry which is preliminary data.</text>
</comment>
<organism evidence="1 2">
    <name type="scientific">Portunus trituberculatus</name>
    <name type="common">Swimming crab</name>
    <name type="synonym">Neptunus trituberculatus</name>
    <dbReference type="NCBI Taxonomy" id="210409"/>
    <lineage>
        <taxon>Eukaryota</taxon>
        <taxon>Metazoa</taxon>
        <taxon>Ecdysozoa</taxon>
        <taxon>Arthropoda</taxon>
        <taxon>Crustacea</taxon>
        <taxon>Multicrustacea</taxon>
        <taxon>Malacostraca</taxon>
        <taxon>Eumalacostraca</taxon>
        <taxon>Eucarida</taxon>
        <taxon>Decapoda</taxon>
        <taxon>Pleocyemata</taxon>
        <taxon>Brachyura</taxon>
        <taxon>Eubrachyura</taxon>
        <taxon>Portunoidea</taxon>
        <taxon>Portunidae</taxon>
        <taxon>Portuninae</taxon>
        <taxon>Portunus</taxon>
    </lineage>
</organism>
<proteinExistence type="predicted"/>
<dbReference type="EMBL" id="VSRR010100645">
    <property type="protein sequence ID" value="MPC95005.1"/>
    <property type="molecule type" value="Genomic_DNA"/>
</dbReference>
<accession>A0A5B7JK98</accession>
<dbReference type="AlphaFoldDB" id="A0A5B7JK98"/>
<reference evidence="1 2" key="1">
    <citation type="submission" date="2019-05" db="EMBL/GenBank/DDBJ databases">
        <title>Another draft genome of Portunus trituberculatus and its Hox gene families provides insights of decapod evolution.</title>
        <authorList>
            <person name="Jeong J.-H."/>
            <person name="Song I."/>
            <person name="Kim S."/>
            <person name="Choi T."/>
            <person name="Kim D."/>
            <person name="Ryu S."/>
            <person name="Kim W."/>
        </authorList>
    </citation>
    <scope>NUCLEOTIDE SEQUENCE [LARGE SCALE GENOMIC DNA]</scope>
    <source>
        <tissue evidence="1">Muscle</tissue>
    </source>
</reference>
<keyword evidence="2" id="KW-1185">Reference proteome</keyword>
<gene>
    <name evidence="1" type="ORF">E2C01_090197</name>
</gene>
<evidence type="ECO:0000313" key="1">
    <source>
        <dbReference type="EMBL" id="MPC95005.1"/>
    </source>
</evidence>
<protein>
    <submittedName>
        <fullName evidence="1">Uncharacterized protein</fullName>
    </submittedName>
</protein>
<sequence>MDRVCLARRHQSRGGKTCFVLVCCTLVSRVSTPRSGPQQSPPKLYSICGLAAGWHRAGSVGV</sequence>
<name>A0A5B7JK98_PORTR</name>
<dbReference type="Proteomes" id="UP000324222">
    <property type="component" value="Unassembled WGS sequence"/>
</dbReference>
<evidence type="ECO:0000313" key="2">
    <source>
        <dbReference type="Proteomes" id="UP000324222"/>
    </source>
</evidence>